<protein>
    <submittedName>
        <fullName evidence="2">Uncharacterized protein</fullName>
    </submittedName>
</protein>
<dbReference type="EMBL" id="OW240913">
    <property type="protein sequence ID" value="CAH2249428.1"/>
    <property type="molecule type" value="Genomic_DNA"/>
</dbReference>
<sequence>MADTTLASDTRGTLEPLEVRIDRLLAEFWEKIVSRPYPLVDRPSTADLPPDSPPSPRHSPSLNRRKAHLRPHELRRRGALPRAHRPVQRRREQHADKSGGVTYRPPKGDHKVTRKFPEQQKRAPLTSNIKASSHGDIQSSQPSEQATLPLPMPQKACPDSLNNILTIQSIGID</sequence>
<dbReference type="AlphaFoldDB" id="A0AAD1VTE1"/>
<dbReference type="Proteomes" id="UP001295444">
    <property type="component" value="Chromosome 02"/>
</dbReference>
<keyword evidence="3" id="KW-1185">Reference proteome</keyword>
<reference evidence="2" key="1">
    <citation type="submission" date="2022-03" db="EMBL/GenBank/DDBJ databases">
        <authorList>
            <person name="Alioto T."/>
            <person name="Alioto T."/>
            <person name="Gomez Garrido J."/>
        </authorList>
    </citation>
    <scope>NUCLEOTIDE SEQUENCE</scope>
</reference>
<feature type="compositionally biased region" description="Polar residues" evidence="1">
    <location>
        <begin position="125"/>
        <end position="146"/>
    </location>
</feature>
<organism evidence="2 3">
    <name type="scientific">Pelobates cultripes</name>
    <name type="common">Western spadefoot toad</name>
    <dbReference type="NCBI Taxonomy" id="61616"/>
    <lineage>
        <taxon>Eukaryota</taxon>
        <taxon>Metazoa</taxon>
        <taxon>Chordata</taxon>
        <taxon>Craniata</taxon>
        <taxon>Vertebrata</taxon>
        <taxon>Euteleostomi</taxon>
        <taxon>Amphibia</taxon>
        <taxon>Batrachia</taxon>
        <taxon>Anura</taxon>
        <taxon>Pelobatoidea</taxon>
        <taxon>Pelobatidae</taxon>
        <taxon>Pelobates</taxon>
    </lineage>
</organism>
<evidence type="ECO:0000256" key="1">
    <source>
        <dbReference type="SAM" id="MobiDB-lite"/>
    </source>
</evidence>
<evidence type="ECO:0000313" key="3">
    <source>
        <dbReference type="Proteomes" id="UP001295444"/>
    </source>
</evidence>
<proteinExistence type="predicted"/>
<accession>A0AAD1VTE1</accession>
<evidence type="ECO:0000313" key="2">
    <source>
        <dbReference type="EMBL" id="CAH2249428.1"/>
    </source>
</evidence>
<feature type="compositionally biased region" description="Basic and acidic residues" evidence="1">
    <location>
        <begin position="106"/>
        <end position="121"/>
    </location>
</feature>
<feature type="compositionally biased region" description="Basic residues" evidence="1">
    <location>
        <begin position="63"/>
        <end position="88"/>
    </location>
</feature>
<feature type="region of interest" description="Disordered" evidence="1">
    <location>
        <begin position="39"/>
        <end position="159"/>
    </location>
</feature>
<gene>
    <name evidence="2" type="ORF">PECUL_23A020141</name>
</gene>
<name>A0AAD1VTE1_PELCU</name>